<dbReference type="InterPro" id="IPR006311">
    <property type="entry name" value="TAT_signal"/>
</dbReference>
<gene>
    <name evidence="9" type="ORF">ACFY8O_34160</name>
</gene>
<feature type="chain" id="PRO_5047031380" evidence="7">
    <location>
        <begin position="25"/>
        <end position="400"/>
    </location>
</feature>
<dbReference type="PANTHER" id="PTHR43806:SF11">
    <property type="entry name" value="CEREVISIN-RELATED"/>
    <property type="match status" value="1"/>
</dbReference>
<keyword evidence="2 5" id="KW-0645">Protease</keyword>
<dbReference type="Pfam" id="PF00082">
    <property type="entry name" value="Peptidase_S8"/>
    <property type="match status" value="1"/>
</dbReference>
<keyword evidence="6" id="KW-0472">Membrane</keyword>
<reference evidence="9 10" key="1">
    <citation type="submission" date="2024-10" db="EMBL/GenBank/DDBJ databases">
        <title>The Natural Products Discovery Center: Release of the First 8490 Sequenced Strains for Exploring Actinobacteria Biosynthetic Diversity.</title>
        <authorList>
            <person name="Kalkreuter E."/>
            <person name="Kautsar S.A."/>
            <person name="Yang D."/>
            <person name="Bader C.D."/>
            <person name="Teijaro C.N."/>
            <person name="Fluegel L."/>
            <person name="Davis C.M."/>
            <person name="Simpson J.R."/>
            <person name="Lauterbach L."/>
            <person name="Steele A.D."/>
            <person name="Gui C."/>
            <person name="Meng S."/>
            <person name="Li G."/>
            <person name="Viehrig K."/>
            <person name="Ye F."/>
            <person name="Su P."/>
            <person name="Kiefer A.F."/>
            <person name="Nichols A."/>
            <person name="Cepeda A.J."/>
            <person name="Yan W."/>
            <person name="Fan B."/>
            <person name="Jiang Y."/>
            <person name="Adhikari A."/>
            <person name="Zheng C.-J."/>
            <person name="Schuster L."/>
            <person name="Cowan T.M."/>
            <person name="Smanski M.J."/>
            <person name="Chevrette M.G."/>
            <person name="De Carvalho L.P.S."/>
            <person name="Shen B."/>
        </authorList>
    </citation>
    <scope>NUCLEOTIDE SEQUENCE [LARGE SCALE GENOMIC DNA]</scope>
    <source>
        <strain evidence="9 10">NPDC012540</strain>
    </source>
</reference>
<dbReference type="InterPro" id="IPR050131">
    <property type="entry name" value="Peptidase_S8_subtilisin-like"/>
</dbReference>
<dbReference type="SUPFAM" id="SSF52743">
    <property type="entry name" value="Subtilisin-like"/>
    <property type="match status" value="1"/>
</dbReference>
<keyword evidence="7" id="KW-0732">Signal</keyword>
<feature type="active site" description="Charge relay system" evidence="5">
    <location>
        <position position="284"/>
    </location>
</feature>
<name>A0ABW6XGP6_9ACTN</name>
<dbReference type="EMBL" id="JBIBEG010000022">
    <property type="protein sequence ID" value="MFF5900932.1"/>
    <property type="molecule type" value="Genomic_DNA"/>
</dbReference>
<keyword evidence="6" id="KW-0812">Transmembrane</keyword>
<dbReference type="InterPro" id="IPR036852">
    <property type="entry name" value="Peptidase_S8/S53_dom_sf"/>
</dbReference>
<dbReference type="InterPro" id="IPR015500">
    <property type="entry name" value="Peptidase_S8_subtilisin-rel"/>
</dbReference>
<dbReference type="PRINTS" id="PR00723">
    <property type="entry name" value="SUBTILISIN"/>
</dbReference>
<evidence type="ECO:0000256" key="7">
    <source>
        <dbReference type="SAM" id="SignalP"/>
    </source>
</evidence>
<evidence type="ECO:0000313" key="10">
    <source>
        <dbReference type="Proteomes" id="UP001602322"/>
    </source>
</evidence>
<feature type="signal peptide" evidence="7">
    <location>
        <begin position="1"/>
        <end position="24"/>
    </location>
</feature>
<dbReference type="InterPro" id="IPR000209">
    <property type="entry name" value="Peptidase_S8/S53_dom"/>
</dbReference>
<feature type="active site" description="Charge relay system" evidence="5">
    <location>
        <position position="92"/>
    </location>
</feature>
<dbReference type="PROSITE" id="PS51318">
    <property type="entry name" value="TAT"/>
    <property type="match status" value="1"/>
</dbReference>
<evidence type="ECO:0000256" key="2">
    <source>
        <dbReference type="ARBA" id="ARBA00022670"/>
    </source>
</evidence>
<keyword evidence="10" id="KW-1185">Reference proteome</keyword>
<organism evidence="9 10">
    <name type="scientific">Streptomyces argenteolus</name>
    <dbReference type="NCBI Taxonomy" id="67274"/>
    <lineage>
        <taxon>Bacteria</taxon>
        <taxon>Bacillati</taxon>
        <taxon>Actinomycetota</taxon>
        <taxon>Actinomycetes</taxon>
        <taxon>Kitasatosporales</taxon>
        <taxon>Streptomycetaceae</taxon>
        <taxon>Streptomyces</taxon>
    </lineage>
</organism>
<feature type="domain" description="Peptidase S8/S53" evidence="8">
    <location>
        <begin position="83"/>
        <end position="322"/>
    </location>
</feature>
<feature type="active site" description="Charge relay system" evidence="5">
    <location>
        <position position="116"/>
    </location>
</feature>
<evidence type="ECO:0000259" key="8">
    <source>
        <dbReference type="Pfam" id="PF00082"/>
    </source>
</evidence>
<proteinExistence type="inferred from homology"/>
<evidence type="ECO:0000313" key="9">
    <source>
        <dbReference type="EMBL" id="MFF5900932.1"/>
    </source>
</evidence>
<protein>
    <submittedName>
        <fullName evidence="9">S8 family serine peptidase</fullName>
    </submittedName>
</protein>
<keyword evidence="6" id="KW-1133">Transmembrane helix</keyword>
<feature type="transmembrane region" description="Helical" evidence="6">
    <location>
        <begin position="365"/>
        <end position="386"/>
    </location>
</feature>
<dbReference type="Gene3D" id="3.40.50.200">
    <property type="entry name" value="Peptidase S8/S53 domain"/>
    <property type="match status" value="1"/>
</dbReference>
<evidence type="ECO:0000256" key="4">
    <source>
        <dbReference type="ARBA" id="ARBA00022825"/>
    </source>
</evidence>
<evidence type="ECO:0000256" key="5">
    <source>
        <dbReference type="PROSITE-ProRule" id="PRU01240"/>
    </source>
</evidence>
<comment type="caution">
    <text evidence="9">The sequence shown here is derived from an EMBL/GenBank/DDBJ whole genome shotgun (WGS) entry which is preliminary data.</text>
</comment>
<dbReference type="RefSeq" id="WP_387909262.1">
    <property type="nucleotide sequence ID" value="NZ_JBIBEG010000022.1"/>
</dbReference>
<dbReference type="PROSITE" id="PS51892">
    <property type="entry name" value="SUBTILASE"/>
    <property type="match status" value="1"/>
</dbReference>
<evidence type="ECO:0000256" key="6">
    <source>
        <dbReference type="SAM" id="Phobius"/>
    </source>
</evidence>
<evidence type="ECO:0000256" key="1">
    <source>
        <dbReference type="ARBA" id="ARBA00011073"/>
    </source>
</evidence>
<dbReference type="Proteomes" id="UP001602322">
    <property type="component" value="Unassembled WGS sequence"/>
</dbReference>
<accession>A0ABW6XGP6</accession>
<comment type="similarity">
    <text evidence="1 5">Belongs to the peptidase S8 family.</text>
</comment>
<keyword evidence="4 5" id="KW-0720">Serine protease</keyword>
<dbReference type="PANTHER" id="PTHR43806">
    <property type="entry name" value="PEPTIDASE S8"/>
    <property type="match status" value="1"/>
</dbReference>
<keyword evidence="3 5" id="KW-0378">Hydrolase</keyword>
<evidence type="ECO:0000256" key="3">
    <source>
        <dbReference type="ARBA" id="ARBA00022801"/>
    </source>
</evidence>
<sequence length="400" mass="39054">MRSSMRGLLTALAAVAALAPTAGAAAAPSPSPAAGRDVTVLPPLPVRLGEGRPCTAPSEQTAAGGTWAVPALGLTRAQRLARGSGVTVAVVDSGVAPGTAGLSGRVTGSTTDCLGHGSFAASLIAAEPRKDSGVIGVAPAATVLSLPGTDARGVPSAALVAAGIRQAADRGADVIYTGAALPTGRVELTGAVSYATGRGALVVAPAAPDALPEQETGPADTPQPSGPYWPAAAPQVLSVVDFGPSGTRPSGAPAAYRPDLAAPGDGVVGSGPGGDGHYIASGSSFAAANAAGAAALVREHHPDLSPAEVVGRLLHTAYPADVPRLDPYAALSLRGETGADRGTAALTELPAPAPEPSETGPRDTALLVAGACLALIVLLGAMAVVVPRGRARRWTPPGVD</sequence>